<dbReference type="EMBL" id="UHJL01000003">
    <property type="protein sequence ID" value="SUQ24984.1"/>
    <property type="molecule type" value="Genomic_DNA"/>
</dbReference>
<evidence type="ECO:0000256" key="2">
    <source>
        <dbReference type="ARBA" id="ARBA00022679"/>
    </source>
</evidence>
<keyword evidence="2 4" id="KW-0808">Transferase</keyword>
<dbReference type="Proteomes" id="UP000255423">
    <property type="component" value="Unassembled WGS sequence"/>
</dbReference>
<evidence type="ECO:0000259" key="3">
    <source>
        <dbReference type="Pfam" id="PF00535"/>
    </source>
</evidence>
<organism evidence="4 5">
    <name type="scientific">Fibrobacter succinogenes</name>
    <name type="common">Bacteroides succinogenes</name>
    <dbReference type="NCBI Taxonomy" id="833"/>
    <lineage>
        <taxon>Bacteria</taxon>
        <taxon>Pseudomonadati</taxon>
        <taxon>Fibrobacterota</taxon>
        <taxon>Fibrobacteria</taxon>
        <taxon>Fibrobacterales</taxon>
        <taxon>Fibrobacteraceae</taxon>
        <taxon>Fibrobacter</taxon>
    </lineage>
</organism>
<accession>A0A380S7V1</accession>
<evidence type="ECO:0000313" key="5">
    <source>
        <dbReference type="Proteomes" id="UP000255423"/>
    </source>
</evidence>
<dbReference type="PANTHER" id="PTHR22916">
    <property type="entry name" value="GLYCOSYLTRANSFERASE"/>
    <property type="match status" value="1"/>
</dbReference>
<dbReference type="RefSeq" id="WP_109573315.1">
    <property type="nucleotide sequence ID" value="NZ_UHJL01000003.1"/>
</dbReference>
<dbReference type="Gene3D" id="3.90.550.10">
    <property type="entry name" value="Spore Coat Polysaccharide Biosynthesis Protein SpsA, Chain A"/>
    <property type="match status" value="1"/>
</dbReference>
<dbReference type="InterPro" id="IPR036291">
    <property type="entry name" value="NAD(P)-bd_dom_sf"/>
</dbReference>
<dbReference type="SUPFAM" id="SSF53448">
    <property type="entry name" value="Nucleotide-diphospho-sugar transferases"/>
    <property type="match status" value="1"/>
</dbReference>
<proteinExistence type="predicted"/>
<gene>
    <name evidence="4" type="ORF">SAMN05661053_2398</name>
</gene>
<feature type="domain" description="Glycosyltransferase 2-like" evidence="3">
    <location>
        <begin position="10"/>
        <end position="125"/>
    </location>
</feature>
<sequence>MNNPCLPLISVLVPVYNIERYVGICLESVVKQKYQHLEIIVVDDGSTDRSGEICDLYAQKDSRIKVIHKANGGLVSARKAAMRVAQGTYIGYIDGDDWISPDYYSDLFLKIDGNGCDAVIAGFSRDLFDSSTTMSNVVPVGCYEGEKLDCLFSNMISTGNFFRHGITTYLWNKLFKREIIEKIQLEIDDRISIGEDGAVVYPALLKCKKVFVTNNFSYHYRQREDSMLKKSRPFEQEVLQLQLLYNQISKDFARFHTPLNLRLQLQKYLLSTCIIRSGGIVDTVSGAKYLPFEKDFKGKRVAICGAGTFGQQLEKRLREKNYCDITVWVDYDFWEYRRCCLNVDPLEKLVETEFDYVVLGTVDSLATKAMRERLVRMGVDSAKILSIYTEDEKVEESLSHYLNLGE</sequence>
<evidence type="ECO:0000256" key="1">
    <source>
        <dbReference type="ARBA" id="ARBA00022676"/>
    </source>
</evidence>
<protein>
    <submittedName>
        <fullName evidence="4">Glycosyl transferase family 2</fullName>
    </submittedName>
</protein>
<dbReference type="InterPro" id="IPR029044">
    <property type="entry name" value="Nucleotide-diphossugar_trans"/>
</dbReference>
<dbReference type="InterPro" id="IPR001173">
    <property type="entry name" value="Glyco_trans_2-like"/>
</dbReference>
<dbReference type="PANTHER" id="PTHR22916:SF51">
    <property type="entry name" value="GLYCOSYLTRANSFERASE EPSH-RELATED"/>
    <property type="match status" value="1"/>
</dbReference>
<evidence type="ECO:0000313" key="4">
    <source>
        <dbReference type="EMBL" id="SUQ24984.1"/>
    </source>
</evidence>
<dbReference type="SUPFAM" id="SSF51735">
    <property type="entry name" value="NAD(P)-binding Rossmann-fold domains"/>
    <property type="match status" value="1"/>
</dbReference>
<dbReference type="Pfam" id="PF00535">
    <property type="entry name" value="Glycos_transf_2"/>
    <property type="match status" value="1"/>
</dbReference>
<reference evidence="4 5" key="1">
    <citation type="submission" date="2017-08" db="EMBL/GenBank/DDBJ databases">
        <authorList>
            <person name="de Groot N.N."/>
        </authorList>
    </citation>
    <scope>NUCLEOTIDE SEQUENCE [LARGE SCALE GENOMIC DNA]</scope>
    <source>
        <strain evidence="4 5">HM2</strain>
    </source>
</reference>
<dbReference type="CDD" id="cd00761">
    <property type="entry name" value="Glyco_tranf_GTA_type"/>
    <property type="match status" value="1"/>
</dbReference>
<dbReference type="Gene3D" id="3.40.50.720">
    <property type="entry name" value="NAD(P)-binding Rossmann-like Domain"/>
    <property type="match status" value="1"/>
</dbReference>
<dbReference type="GO" id="GO:0016758">
    <property type="term" value="F:hexosyltransferase activity"/>
    <property type="evidence" value="ECO:0007669"/>
    <property type="project" value="UniProtKB-ARBA"/>
</dbReference>
<keyword evidence="1" id="KW-0328">Glycosyltransferase</keyword>
<dbReference type="AlphaFoldDB" id="A0A380S7V1"/>
<name>A0A380S7V1_FIBSU</name>